<comment type="caution">
    <text evidence="2">The sequence shown here is derived from an EMBL/GenBank/DDBJ whole genome shotgun (WGS) entry which is preliminary data.</text>
</comment>
<accession>A0A430FVX5</accession>
<organism evidence="2 3">
    <name type="scientific">Bifidobacterium samirii</name>
    <dbReference type="NCBI Taxonomy" id="2306974"/>
    <lineage>
        <taxon>Bacteria</taxon>
        <taxon>Bacillati</taxon>
        <taxon>Actinomycetota</taxon>
        <taxon>Actinomycetes</taxon>
        <taxon>Bifidobacteriales</taxon>
        <taxon>Bifidobacteriaceae</taxon>
        <taxon>Bifidobacterium</taxon>
    </lineage>
</organism>
<dbReference type="AlphaFoldDB" id="A0A430FVX5"/>
<evidence type="ECO:0008006" key="4">
    <source>
        <dbReference type="Google" id="ProtNLM"/>
    </source>
</evidence>
<keyword evidence="3" id="KW-1185">Reference proteome</keyword>
<sequence>MPQTKLQDAVFTLIMATVMVYGMVVYNVALNMGDVTGATFLAALHEMPIMVPVAFILEFFVVGRIAPALAFSVMRPDDRPQFITYAISICICCIMCPVMSLVATFLFKEPSFGMWVRTWALNFPMAVCWQLFYCGPFVRLVFRTLLKAKHRVFGVRVARVAEAA</sequence>
<dbReference type="RefSeq" id="WP_125967729.1">
    <property type="nucleotide sequence ID" value="NZ_QXGK01000003.1"/>
</dbReference>
<gene>
    <name evidence="2" type="ORF">D2E24_0445</name>
</gene>
<evidence type="ECO:0000313" key="3">
    <source>
        <dbReference type="Proteomes" id="UP000287470"/>
    </source>
</evidence>
<proteinExistence type="predicted"/>
<dbReference type="EMBL" id="QXGK01000003">
    <property type="protein sequence ID" value="RSX58085.1"/>
    <property type="molecule type" value="Genomic_DNA"/>
</dbReference>
<keyword evidence="1" id="KW-1133">Transmembrane helix</keyword>
<keyword evidence="1" id="KW-0812">Transmembrane</keyword>
<protein>
    <recommendedName>
        <fullName evidence="4">DUF2798 domain-containing protein</fullName>
    </recommendedName>
</protein>
<evidence type="ECO:0000256" key="1">
    <source>
        <dbReference type="SAM" id="Phobius"/>
    </source>
</evidence>
<dbReference type="Pfam" id="PF11391">
    <property type="entry name" value="DUF2798"/>
    <property type="match status" value="2"/>
</dbReference>
<evidence type="ECO:0000313" key="2">
    <source>
        <dbReference type="EMBL" id="RSX58085.1"/>
    </source>
</evidence>
<feature type="transmembrane region" description="Helical" evidence="1">
    <location>
        <begin position="9"/>
        <end position="29"/>
    </location>
</feature>
<feature type="transmembrane region" description="Helical" evidence="1">
    <location>
        <begin position="119"/>
        <end position="142"/>
    </location>
</feature>
<dbReference type="Proteomes" id="UP000287470">
    <property type="component" value="Unassembled WGS sequence"/>
</dbReference>
<feature type="transmembrane region" description="Helical" evidence="1">
    <location>
        <begin position="49"/>
        <end position="70"/>
    </location>
</feature>
<dbReference type="OrthoDB" id="7062363at2"/>
<reference evidence="2 3" key="1">
    <citation type="submission" date="2018-09" db="EMBL/GenBank/DDBJ databases">
        <title>Characterization of the phylogenetic diversity of five novel species belonging to the genus Bifidobacterium.</title>
        <authorList>
            <person name="Lugli G.A."/>
            <person name="Duranti S."/>
            <person name="Milani C."/>
        </authorList>
    </citation>
    <scope>NUCLEOTIDE SEQUENCE [LARGE SCALE GENOMIC DNA]</scope>
    <source>
        <strain evidence="2 3">2033B</strain>
    </source>
</reference>
<keyword evidence="1" id="KW-0472">Membrane</keyword>
<dbReference type="InterPro" id="IPR021529">
    <property type="entry name" value="DUF2798"/>
</dbReference>
<name>A0A430FVX5_9BIFI</name>
<feature type="transmembrane region" description="Helical" evidence="1">
    <location>
        <begin position="82"/>
        <end position="107"/>
    </location>
</feature>